<proteinExistence type="predicted"/>
<reference evidence="3" key="1">
    <citation type="submission" date="2016-11" db="EMBL/GenBank/DDBJ databases">
        <authorList>
            <person name="Varghese N."/>
            <person name="Submissions S."/>
        </authorList>
    </citation>
    <scope>NUCLEOTIDE SEQUENCE [LARGE SCALE GENOMIC DNA]</scope>
    <source>
        <strain evidence="3">DSM 100566</strain>
    </source>
</reference>
<dbReference type="Proteomes" id="UP000184144">
    <property type="component" value="Unassembled WGS sequence"/>
</dbReference>
<evidence type="ECO:0000313" key="2">
    <source>
        <dbReference type="EMBL" id="SHF66632.1"/>
    </source>
</evidence>
<evidence type="ECO:0000313" key="3">
    <source>
        <dbReference type="Proteomes" id="UP000184144"/>
    </source>
</evidence>
<evidence type="ECO:0000256" key="1">
    <source>
        <dbReference type="SAM" id="SignalP"/>
    </source>
</evidence>
<name>A0A1M5DIS0_9RHOB</name>
<feature type="chain" id="PRO_5012318951" description="DUF4148 domain-containing protein" evidence="1">
    <location>
        <begin position="21"/>
        <end position="101"/>
    </location>
</feature>
<sequence length="101" mass="10859">MKLFAITTTTLIVTLGAANASSDFSSVQERFASDSDSAAERILRGTSEGNTQAALELLAQSNNSPAEMVVPDRNVFNPHNETVTRERLSRYLNSAAEIAAQ</sequence>
<evidence type="ECO:0008006" key="4">
    <source>
        <dbReference type="Google" id="ProtNLM"/>
    </source>
</evidence>
<keyword evidence="1" id="KW-0732">Signal</keyword>
<gene>
    <name evidence="2" type="ORF">SAMN05444273_10953</name>
</gene>
<organism evidence="2 3">
    <name type="scientific">Litoreibacter ascidiaceicola</name>
    <dbReference type="NCBI Taxonomy" id="1486859"/>
    <lineage>
        <taxon>Bacteria</taxon>
        <taxon>Pseudomonadati</taxon>
        <taxon>Pseudomonadota</taxon>
        <taxon>Alphaproteobacteria</taxon>
        <taxon>Rhodobacterales</taxon>
        <taxon>Roseobacteraceae</taxon>
        <taxon>Litoreibacter</taxon>
    </lineage>
</organism>
<feature type="signal peptide" evidence="1">
    <location>
        <begin position="1"/>
        <end position="20"/>
    </location>
</feature>
<accession>A0A1M5DIS0</accession>
<dbReference type="AlphaFoldDB" id="A0A1M5DIS0"/>
<keyword evidence="3" id="KW-1185">Reference proteome</keyword>
<dbReference type="OrthoDB" id="9850726at2"/>
<dbReference type="EMBL" id="FQUV01000009">
    <property type="protein sequence ID" value="SHF66632.1"/>
    <property type="molecule type" value="Genomic_DNA"/>
</dbReference>
<dbReference type="STRING" id="1486859.SAMN05444273_10953"/>
<protein>
    <recommendedName>
        <fullName evidence="4">DUF4148 domain-containing protein</fullName>
    </recommendedName>
</protein>
<dbReference type="RefSeq" id="WP_073145920.1">
    <property type="nucleotide sequence ID" value="NZ_FQUV01000009.1"/>
</dbReference>